<keyword evidence="1" id="KW-0732">Signal</keyword>
<dbReference type="AlphaFoldDB" id="A0AAE3H7G9"/>
<evidence type="ECO:0000256" key="1">
    <source>
        <dbReference type="SAM" id="SignalP"/>
    </source>
</evidence>
<evidence type="ECO:0000313" key="2">
    <source>
        <dbReference type="EMBL" id="MCP9765867.1"/>
    </source>
</evidence>
<reference evidence="2 3" key="1">
    <citation type="submission" date="2018-11" db="EMBL/GenBank/DDBJ databases">
        <title>Novel bacteria species description.</title>
        <authorList>
            <person name="Han J.-H."/>
        </authorList>
    </citation>
    <scope>NUCLEOTIDE SEQUENCE [LARGE SCALE GENOMIC DNA]</scope>
    <source>
        <strain evidence="2 3">KCTC23259</strain>
    </source>
</reference>
<organism evidence="2 3">
    <name type="scientific">Lacihabitans soyangensis</name>
    <dbReference type="NCBI Taxonomy" id="869394"/>
    <lineage>
        <taxon>Bacteria</taxon>
        <taxon>Pseudomonadati</taxon>
        <taxon>Bacteroidota</taxon>
        <taxon>Cytophagia</taxon>
        <taxon>Cytophagales</taxon>
        <taxon>Leadbetterellaceae</taxon>
        <taxon>Lacihabitans</taxon>
    </lineage>
</organism>
<feature type="signal peptide" evidence="1">
    <location>
        <begin position="1"/>
        <end position="20"/>
    </location>
</feature>
<accession>A0AAE3H7G9</accession>
<gene>
    <name evidence="2" type="ORF">EGI31_23270</name>
</gene>
<name>A0AAE3H7G9_9BACT</name>
<evidence type="ECO:0000313" key="3">
    <source>
        <dbReference type="Proteomes" id="UP001204144"/>
    </source>
</evidence>
<dbReference type="RefSeq" id="WP_255039568.1">
    <property type="nucleotide sequence ID" value="NZ_RJUF01000193.1"/>
</dbReference>
<proteinExistence type="predicted"/>
<comment type="caution">
    <text evidence="2">The sequence shown here is derived from an EMBL/GenBank/DDBJ whole genome shotgun (WGS) entry which is preliminary data.</text>
</comment>
<sequence>MKLFFALFLVIITFSHHSFGQLVESVDVEIPLDDNLEDDFSVVSLDTNGVLLMNFQTSVFGKKGRLNFVKYDKDLRSEWTNTIDPGLTFRLVKYFKGEDYLFCLLQESDSRKIKIVKIDLDRGDAITTESTMLTDMDVEFFAAIETKVIILGVYNDRPVAELHRLFDQTSKVLPQIHSNFLKVLSLEVNESEKQIYLMLKDEKKCQFKLSVFDIEGKMLFMKDLGDKKHVILNSKILKIAKNTYFLAGNFADNCSDFSSGFYVTPLNRTEDIQFFKFSELQNFYTYLSPKKQEKIEGRLQTKKLKGRDPKIRHRLNLQQPYVFDNQVLLVGEVYYPEYKNAMNYSRSSLLHLGENYRTTRDFNNYKFTQSLFCTFDFDGKKSWDYSVDLKNLESEVLTNKVQVINSKDGVLVAFPKEETIFLKLISKDKPPVDFVPLNIGGKNKEFVSDVTVDLFSWYEHTFLAFGYKTARLANTLGSKQFFYLTKLTYETPKLN</sequence>
<dbReference type="Proteomes" id="UP001204144">
    <property type="component" value="Unassembled WGS sequence"/>
</dbReference>
<dbReference type="EMBL" id="RJUF01000193">
    <property type="protein sequence ID" value="MCP9765867.1"/>
    <property type="molecule type" value="Genomic_DNA"/>
</dbReference>
<feature type="chain" id="PRO_5042196533" evidence="1">
    <location>
        <begin position="21"/>
        <end position="495"/>
    </location>
</feature>
<keyword evidence="3" id="KW-1185">Reference proteome</keyword>
<protein>
    <submittedName>
        <fullName evidence="2">Uncharacterized protein</fullName>
    </submittedName>
</protein>